<evidence type="ECO:0000256" key="2">
    <source>
        <dbReference type="ARBA" id="ARBA00006604"/>
    </source>
</evidence>
<comment type="similarity">
    <text evidence="2 8">Belongs to the GPI family.</text>
</comment>
<dbReference type="CDD" id="cd05016">
    <property type="entry name" value="SIS_PGI_2"/>
    <property type="match status" value="1"/>
</dbReference>
<dbReference type="SUPFAM" id="SSF53697">
    <property type="entry name" value="SIS domain"/>
    <property type="match status" value="1"/>
</dbReference>
<reference evidence="9" key="1">
    <citation type="submission" date="2023-04" db="EMBL/GenBank/DDBJ databases">
        <title>Complete genome sequence of Temperatibacter marinus.</title>
        <authorList>
            <person name="Rong J.-C."/>
            <person name="Yi M.-L."/>
            <person name="Zhao Q."/>
        </authorList>
    </citation>
    <scope>NUCLEOTIDE SEQUENCE</scope>
    <source>
        <strain evidence="9">NBRC 110045</strain>
    </source>
</reference>
<evidence type="ECO:0000313" key="10">
    <source>
        <dbReference type="Proteomes" id="UP001268683"/>
    </source>
</evidence>
<dbReference type="Pfam" id="PF00342">
    <property type="entry name" value="PGI"/>
    <property type="match status" value="1"/>
</dbReference>
<dbReference type="GO" id="GO:0005829">
    <property type="term" value="C:cytosol"/>
    <property type="evidence" value="ECO:0007669"/>
    <property type="project" value="TreeGrafter"/>
</dbReference>
<dbReference type="EMBL" id="CP123872">
    <property type="protein sequence ID" value="WND03167.1"/>
    <property type="molecule type" value="Genomic_DNA"/>
</dbReference>
<dbReference type="GO" id="GO:0004347">
    <property type="term" value="F:glucose-6-phosphate isomerase activity"/>
    <property type="evidence" value="ECO:0007669"/>
    <property type="project" value="UniProtKB-EC"/>
</dbReference>
<comment type="catalytic activity">
    <reaction evidence="7 8">
        <text>alpha-D-glucose 6-phosphate = beta-D-fructose 6-phosphate</text>
        <dbReference type="Rhea" id="RHEA:11816"/>
        <dbReference type="ChEBI" id="CHEBI:57634"/>
        <dbReference type="ChEBI" id="CHEBI:58225"/>
        <dbReference type="EC" id="5.3.1.9"/>
    </reaction>
</comment>
<name>A0AA52ECZ5_9PROT</name>
<keyword evidence="10" id="KW-1185">Reference proteome</keyword>
<dbReference type="EC" id="5.3.1.9" evidence="3 8"/>
<dbReference type="Proteomes" id="UP001268683">
    <property type="component" value="Chromosome"/>
</dbReference>
<dbReference type="AlphaFoldDB" id="A0AA52ECZ5"/>
<evidence type="ECO:0000256" key="5">
    <source>
        <dbReference type="ARBA" id="ARBA00023152"/>
    </source>
</evidence>
<gene>
    <name evidence="9" type="ORF">QGN29_02145</name>
</gene>
<evidence type="ECO:0000256" key="3">
    <source>
        <dbReference type="ARBA" id="ARBA00011952"/>
    </source>
</evidence>
<protein>
    <recommendedName>
        <fullName evidence="3 8">Glucose-6-phosphate isomerase</fullName>
        <ecNumber evidence="3 8">5.3.1.9</ecNumber>
    </recommendedName>
</protein>
<dbReference type="RefSeq" id="WP_310799016.1">
    <property type="nucleotide sequence ID" value="NZ_CP123872.1"/>
</dbReference>
<dbReference type="PRINTS" id="PR00662">
    <property type="entry name" value="G6PISOMERASE"/>
</dbReference>
<proteinExistence type="inferred from homology"/>
<dbReference type="InterPro" id="IPR018189">
    <property type="entry name" value="Phosphoglucose_isomerase_CS"/>
</dbReference>
<evidence type="ECO:0000256" key="1">
    <source>
        <dbReference type="ARBA" id="ARBA00004926"/>
    </source>
</evidence>
<keyword evidence="5 8" id="KW-0324">Glycolysis</keyword>
<dbReference type="PROSITE" id="PS51463">
    <property type="entry name" value="P_GLUCOSE_ISOMERASE_3"/>
    <property type="match status" value="1"/>
</dbReference>
<dbReference type="GO" id="GO:0097367">
    <property type="term" value="F:carbohydrate derivative binding"/>
    <property type="evidence" value="ECO:0007669"/>
    <property type="project" value="InterPro"/>
</dbReference>
<evidence type="ECO:0000313" key="9">
    <source>
        <dbReference type="EMBL" id="WND03167.1"/>
    </source>
</evidence>
<evidence type="ECO:0000256" key="7">
    <source>
        <dbReference type="ARBA" id="ARBA00029321"/>
    </source>
</evidence>
<dbReference type="InterPro" id="IPR035476">
    <property type="entry name" value="SIS_PGI_1"/>
</dbReference>
<evidence type="ECO:0000256" key="4">
    <source>
        <dbReference type="ARBA" id="ARBA00022432"/>
    </source>
</evidence>
<dbReference type="InterPro" id="IPR046348">
    <property type="entry name" value="SIS_dom_sf"/>
</dbReference>
<dbReference type="InterPro" id="IPR035482">
    <property type="entry name" value="SIS_PGI_2"/>
</dbReference>
<keyword evidence="6 8" id="KW-0413">Isomerase</keyword>
<organism evidence="9 10">
    <name type="scientific">Temperatibacter marinus</name>
    <dbReference type="NCBI Taxonomy" id="1456591"/>
    <lineage>
        <taxon>Bacteria</taxon>
        <taxon>Pseudomonadati</taxon>
        <taxon>Pseudomonadota</taxon>
        <taxon>Alphaproteobacteria</taxon>
        <taxon>Kordiimonadales</taxon>
        <taxon>Temperatibacteraceae</taxon>
        <taxon>Temperatibacter</taxon>
    </lineage>
</organism>
<dbReference type="GO" id="GO:0006096">
    <property type="term" value="P:glycolytic process"/>
    <property type="evidence" value="ECO:0007669"/>
    <property type="project" value="UniProtKB-KW"/>
</dbReference>
<dbReference type="KEGG" id="tmk:QGN29_02145"/>
<accession>A0AA52ECZ5</accession>
<dbReference type="GO" id="GO:0006094">
    <property type="term" value="P:gluconeogenesis"/>
    <property type="evidence" value="ECO:0007669"/>
    <property type="project" value="UniProtKB-KW"/>
</dbReference>
<dbReference type="GO" id="GO:0051156">
    <property type="term" value="P:glucose 6-phosphate metabolic process"/>
    <property type="evidence" value="ECO:0007669"/>
    <property type="project" value="TreeGrafter"/>
</dbReference>
<dbReference type="CDD" id="cd05015">
    <property type="entry name" value="SIS_PGI_1"/>
    <property type="match status" value="1"/>
</dbReference>
<dbReference type="Gene3D" id="3.40.50.10490">
    <property type="entry name" value="Glucose-6-phosphate isomerase like protein, domain 1"/>
    <property type="match status" value="2"/>
</dbReference>
<dbReference type="PROSITE" id="PS00174">
    <property type="entry name" value="P_GLUCOSE_ISOMERASE_2"/>
    <property type="match status" value="1"/>
</dbReference>
<comment type="pathway">
    <text evidence="1 8">Carbohydrate degradation; glycolysis; D-glyceraldehyde 3-phosphate and glycerone phosphate from D-glucose: step 2/4.</text>
</comment>
<sequence length="425" mass="46761">MTIEFNRDDLLKQLEKDGLLETFQGHLEKAASYAVEMIKTHKLGWVRIAGEDYDIDPMDERGTYIRDTYTDVVILGTGGSSLGAKAATAIAPIMDKEGVALHVPDSLCPFEMDVLLRKLPAETTHILAISKSGTTAETLSQTIVMMNWFEENAITDLKDRFTFVTEPGERVLRKVAEKLGSVTMDHETDIGGRFSVLSNVGMLPVAAMGLNPQCYRKGAKDVIASILEDAQSSASVFGAALLHTLNTERGITQTVLMPYAESLRDLTRWWGQLWAESLGKEGQGTTPLVAVGPVDQHSQLQLYLDGPRDKMYTFITIPSFKQGPVISGQAAKEMGLDYMADCTIGDVVTLQSKATQNTLKNKGDIVREFKIDRLNEYNIGAIFMSYMLETGITAGLMGIDAYDQPAVEEGKILTRQYLNELKGQS</sequence>
<dbReference type="InterPro" id="IPR001672">
    <property type="entry name" value="G6P_Isomerase"/>
</dbReference>
<dbReference type="PANTHER" id="PTHR11469">
    <property type="entry name" value="GLUCOSE-6-PHOSPHATE ISOMERASE"/>
    <property type="match status" value="1"/>
</dbReference>
<dbReference type="PANTHER" id="PTHR11469:SF1">
    <property type="entry name" value="GLUCOSE-6-PHOSPHATE ISOMERASE"/>
    <property type="match status" value="1"/>
</dbReference>
<dbReference type="GO" id="GO:0048029">
    <property type="term" value="F:monosaccharide binding"/>
    <property type="evidence" value="ECO:0007669"/>
    <property type="project" value="TreeGrafter"/>
</dbReference>
<keyword evidence="4 8" id="KW-0312">Gluconeogenesis</keyword>
<evidence type="ECO:0000256" key="8">
    <source>
        <dbReference type="RuleBase" id="RU000612"/>
    </source>
</evidence>
<evidence type="ECO:0000256" key="6">
    <source>
        <dbReference type="ARBA" id="ARBA00023235"/>
    </source>
</evidence>